<evidence type="ECO:0000313" key="3">
    <source>
        <dbReference type="Proteomes" id="UP000199542"/>
    </source>
</evidence>
<feature type="chain" id="PRO_5011654384" evidence="1">
    <location>
        <begin position="25"/>
        <end position="197"/>
    </location>
</feature>
<gene>
    <name evidence="2" type="ORF">SAMN02927900_05445</name>
</gene>
<sequence length="197" mass="20818">MRKGLLLTSFAVLANVAAELPAHAGADENSPPLSCDGSIVANFKPNAETKVLLVKAYKKGDPFPEPPQESRIDPSAPPVMATADLCLVKLLVDPRNPVPAEAPSTSAGIGIEVWLPAKGIWNGRVHAVGGSGWAGTEEADPTKISSYTISNDLSSAPFIAGKEGAVTASTDAGAYWRLHERRLCDEPRRHDQQTAVE</sequence>
<reference evidence="2 3" key="1">
    <citation type="submission" date="2016-10" db="EMBL/GenBank/DDBJ databases">
        <authorList>
            <person name="de Groot N.N."/>
        </authorList>
    </citation>
    <scope>NUCLEOTIDE SEQUENCE [LARGE SCALE GENOMIC DNA]</scope>
    <source>
        <strain evidence="2 3">CGMCC 1.3401</strain>
    </source>
</reference>
<feature type="signal peptide" evidence="1">
    <location>
        <begin position="1"/>
        <end position="24"/>
    </location>
</feature>
<accession>A0A1G4TSB4</accession>
<evidence type="ECO:0000313" key="2">
    <source>
        <dbReference type="EMBL" id="SCW83499.1"/>
    </source>
</evidence>
<dbReference type="RefSeq" id="WP_092587883.1">
    <property type="nucleotide sequence ID" value="NZ_FMTM01000012.1"/>
</dbReference>
<dbReference type="AlphaFoldDB" id="A0A1G4TSB4"/>
<protein>
    <submittedName>
        <fullName evidence="2">Feruloyl esterase</fullName>
    </submittedName>
</protein>
<evidence type="ECO:0000256" key="1">
    <source>
        <dbReference type="SAM" id="SignalP"/>
    </source>
</evidence>
<keyword evidence="1" id="KW-0732">Signal</keyword>
<dbReference type="EMBL" id="FMTM01000012">
    <property type="protein sequence ID" value="SCW83499.1"/>
    <property type="molecule type" value="Genomic_DNA"/>
</dbReference>
<name>A0A1G4TSB4_9HYPH</name>
<dbReference type="Proteomes" id="UP000199542">
    <property type="component" value="Unassembled WGS sequence"/>
</dbReference>
<organism evidence="2 3">
    <name type="scientific">Rhizobium mongolense subsp. loessense</name>
    <dbReference type="NCBI Taxonomy" id="158890"/>
    <lineage>
        <taxon>Bacteria</taxon>
        <taxon>Pseudomonadati</taxon>
        <taxon>Pseudomonadota</taxon>
        <taxon>Alphaproteobacteria</taxon>
        <taxon>Hyphomicrobiales</taxon>
        <taxon>Rhizobiaceae</taxon>
        <taxon>Rhizobium/Agrobacterium group</taxon>
        <taxon>Rhizobium</taxon>
    </lineage>
</organism>
<proteinExistence type="predicted"/>